<dbReference type="RefSeq" id="WP_047256349.1">
    <property type="nucleotide sequence ID" value="NZ_CAWMFK010000009.1"/>
</dbReference>
<name>A0A9Q8Q1D7_9GAMM</name>
<dbReference type="InterPro" id="IPR001761">
    <property type="entry name" value="Peripla_BP/Lac1_sug-bd_dom"/>
</dbReference>
<dbReference type="Gene3D" id="1.10.260.40">
    <property type="entry name" value="lambda repressor-like DNA-binding domains"/>
    <property type="match status" value="1"/>
</dbReference>
<dbReference type="PROSITE" id="PS50932">
    <property type="entry name" value="HTH_LACI_2"/>
    <property type="match status" value="1"/>
</dbReference>
<dbReference type="SMART" id="SM00354">
    <property type="entry name" value="HTH_LACI"/>
    <property type="match status" value="1"/>
</dbReference>
<dbReference type="SUPFAM" id="SSF53822">
    <property type="entry name" value="Periplasmic binding protein-like I"/>
    <property type="match status" value="1"/>
</dbReference>
<dbReference type="GO" id="GO:0000976">
    <property type="term" value="F:transcription cis-regulatory region binding"/>
    <property type="evidence" value="ECO:0007669"/>
    <property type="project" value="TreeGrafter"/>
</dbReference>
<evidence type="ECO:0000313" key="2">
    <source>
        <dbReference type="Proteomes" id="UP000829116"/>
    </source>
</evidence>
<dbReference type="CDD" id="cd01392">
    <property type="entry name" value="HTH_LacI"/>
    <property type="match status" value="1"/>
</dbReference>
<proteinExistence type="predicted"/>
<dbReference type="GO" id="GO:0003700">
    <property type="term" value="F:DNA-binding transcription factor activity"/>
    <property type="evidence" value="ECO:0007669"/>
    <property type="project" value="TreeGrafter"/>
</dbReference>
<reference evidence="1" key="1">
    <citation type="submission" date="2022-03" db="EMBL/GenBank/DDBJ databases">
        <title>ESBL-producing Moellerella wisconsensis and Escherichia marmotae isolated from wild game meat.</title>
        <authorList>
            <person name="Biggel M."/>
        </authorList>
    </citation>
    <scope>NUCLEOTIDE SEQUENCE</scope>
    <source>
        <strain evidence="1">W51</strain>
    </source>
</reference>
<dbReference type="SUPFAM" id="SSF47413">
    <property type="entry name" value="lambda repressor-like DNA-binding domains"/>
    <property type="match status" value="1"/>
</dbReference>
<dbReference type="GeneID" id="79717898"/>
<evidence type="ECO:0000313" key="1">
    <source>
        <dbReference type="EMBL" id="UNH29938.1"/>
    </source>
</evidence>
<dbReference type="Gene3D" id="3.40.50.2300">
    <property type="match status" value="2"/>
</dbReference>
<dbReference type="InterPro" id="IPR028082">
    <property type="entry name" value="Peripla_BP_I"/>
</dbReference>
<sequence length="333" mass="37045">MNIKEIAKLAKTSASSVSRVINSSGYVKEEVRQRINKVLEETGYRPNAFAKALHSKKSHTIGVILPKINATSSGECVAGIDNFFSTKGYSILLGNTHHQLNKELEFLDIFKEKQVDGVIFIATVLTPEHHKKLQKLAIPTVIVGQESPNNIPCVLFDEYHAAKEMTQYLLTTGKQRIAFIGVDESDISVGVHRRQGYLDALREQHIPMDEHLLAQGDFTHQSGFTACRAIFENSTLKPDAIFAANDKMAIGAMNYLFSMGLQVPRDISVCGVGGGTLAQFYHPQLTTLIYDYKQAGIIASDLLYRQINKDQSESITVHKTWVNYQLMIGKSTQ</sequence>
<dbReference type="PANTHER" id="PTHR30146:SF109">
    <property type="entry name" value="HTH-TYPE TRANSCRIPTIONAL REGULATOR GALS"/>
    <property type="match status" value="1"/>
</dbReference>
<dbReference type="CDD" id="cd01542">
    <property type="entry name" value="PBP1_TreR-like"/>
    <property type="match status" value="1"/>
</dbReference>
<protein>
    <submittedName>
        <fullName evidence="1">LacI family DNA-binding transcriptional regulator</fullName>
    </submittedName>
</protein>
<dbReference type="Pfam" id="PF00356">
    <property type="entry name" value="LacI"/>
    <property type="match status" value="1"/>
</dbReference>
<dbReference type="AlphaFoldDB" id="A0A9Q8Q1D7"/>
<dbReference type="Proteomes" id="UP000829116">
    <property type="component" value="Chromosome"/>
</dbReference>
<organism evidence="1 2">
    <name type="scientific">Moellerella wisconsensis</name>
    <dbReference type="NCBI Taxonomy" id="158849"/>
    <lineage>
        <taxon>Bacteria</taxon>
        <taxon>Pseudomonadati</taxon>
        <taxon>Pseudomonadota</taxon>
        <taxon>Gammaproteobacteria</taxon>
        <taxon>Enterobacterales</taxon>
        <taxon>Morganellaceae</taxon>
        <taxon>Moellerella</taxon>
    </lineage>
</organism>
<dbReference type="InterPro" id="IPR010982">
    <property type="entry name" value="Lambda_DNA-bd_dom_sf"/>
</dbReference>
<dbReference type="EMBL" id="CP093245">
    <property type="protein sequence ID" value="UNH29938.1"/>
    <property type="molecule type" value="Genomic_DNA"/>
</dbReference>
<keyword evidence="1" id="KW-0238">DNA-binding</keyword>
<dbReference type="Pfam" id="PF00532">
    <property type="entry name" value="Peripla_BP_1"/>
    <property type="match status" value="1"/>
</dbReference>
<dbReference type="PANTHER" id="PTHR30146">
    <property type="entry name" value="LACI-RELATED TRANSCRIPTIONAL REPRESSOR"/>
    <property type="match status" value="1"/>
</dbReference>
<accession>A0A9Q8Q1D7</accession>
<gene>
    <name evidence="1" type="ORF">MNY72_11310</name>
</gene>
<dbReference type="InterPro" id="IPR000843">
    <property type="entry name" value="HTH_LacI"/>
</dbReference>